<evidence type="ECO:0000313" key="2">
    <source>
        <dbReference type="Proteomes" id="UP000192610"/>
    </source>
</evidence>
<gene>
    <name evidence="1" type="ORF">A4H97_10795</name>
</gene>
<proteinExistence type="predicted"/>
<evidence type="ECO:0008006" key="3">
    <source>
        <dbReference type="Google" id="ProtNLM"/>
    </source>
</evidence>
<dbReference type="Proteomes" id="UP000192610">
    <property type="component" value="Unassembled WGS sequence"/>
</dbReference>
<keyword evidence="2" id="KW-1185">Reference proteome</keyword>
<accession>A0A1V9EFC5</accession>
<organism evidence="1 2">
    <name type="scientific">Niastella yeongjuensis</name>
    <dbReference type="NCBI Taxonomy" id="354355"/>
    <lineage>
        <taxon>Bacteria</taxon>
        <taxon>Pseudomonadati</taxon>
        <taxon>Bacteroidota</taxon>
        <taxon>Chitinophagia</taxon>
        <taxon>Chitinophagales</taxon>
        <taxon>Chitinophagaceae</taxon>
        <taxon>Niastella</taxon>
    </lineage>
</organism>
<dbReference type="InterPro" id="IPR022385">
    <property type="entry name" value="Rhs_assc_core"/>
</dbReference>
<dbReference type="EMBL" id="LVXG01000034">
    <property type="protein sequence ID" value="OQP44839.1"/>
    <property type="molecule type" value="Genomic_DNA"/>
</dbReference>
<dbReference type="OrthoDB" id="677980at2"/>
<dbReference type="Gene3D" id="2.180.10.10">
    <property type="entry name" value="RHS repeat-associated core"/>
    <property type="match status" value="1"/>
</dbReference>
<reference evidence="2" key="1">
    <citation type="submission" date="2016-04" db="EMBL/GenBank/DDBJ databases">
        <authorList>
            <person name="Chen L."/>
            <person name="Zhuang W."/>
            <person name="Wang G."/>
        </authorList>
    </citation>
    <scope>NUCLEOTIDE SEQUENCE [LARGE SCALE GENOMIC DNA]</scope>
    <source>
        <strain evidence="2">17621</strain>
    </source>
</reference>
<protein>
    <recommendedName>
        <fullName evidence="3">RHS repeat-associated core domain-containing protein</fullName>
    </recommendedName>
</protein>
<sequence>MKIAGISSHKLADVGEGDIENKYLYNDKELIDEADLDWYDYGFRNYDAQIGRFTQLDPLTFEYPFLTPYQYASCEPISNIDRDGLKAANPFKDAKILKEVVVVGQRMRKLEASIVHGLAIAAEGLRLGGDRNTGYRGRHGKCEFGRAL</sequence>
<comment type="caution">
    <text evidence="1">The sequence shown here is derived from an EMBL/GenBank/DDBJ whole genome shotgun (WGS) entry which is preliminary data.</text>
</comment>
<dbReference type="RefSeq" id="WP_081202892.1">
    <property type="nucleotide sequence ID" value="NZ_FOCZ01000016.1"/>
</dbReference>
<dbReference type="NCBIfam" id="TIGR03696">
    <property type="entry name" value="Rhs_assc_core"/>
    <property type="match status" value="1"/>
</dbReference>
<dbReference type="AlphaFoldDB" id="A0A1V9EFC5"/>
<evidence type="ECO:0000313" key="1">
    <source>
        <dbReference type="EMBL" id="OQP44839.1"/>
    </source>
</evidence>
<name>A0A1V9EFC5_9BACT</name>